<comment type="caution">
    <text evidence="1">The sequence shown here is derived from an EMBL/GenBank/DDBJ whole genome shotgun (WGS) entry which is preliminary data.</text>
</comment>
<reference evidence="1 2" key="1">
    <citation type="submission" date="2014-06" db="EMBL/GenBank/DDBJ databases">
        <title>Functional and comparative genomic analyses of the Drosophila gut microbiota identify candidate symbiosis factors.</title>
        <authorList>
            <person name="Newell P.D."/>
            <person name="Chaston J.M."/>
            <person name="Douglas A.E."/>
        </authorList>
    </citation>
    <scope>NUCLEOTIDE SEQUENCE [LARGE SCALE GENOMIC DNA]</scope>
    <source>
        <strain evidence="1 2">DmCS_006</strain>
    </source>
</reference>
<dbReference type="AlphaFoldDB" id="A0A094ZRC4"/>
<evidence type="ECO:0000313" key="1">
    <source>
        <dbReference type="EMBL" id="KGB24726.1"/>
    </source>
</evidence>
<dbReference type="Proteomes" id="UP000029448">
    <property type="component" value="Unassembled WGS sequence"/>
</dbReference>
<gene>
    <name evidence="1" type="ORF">AtDm6_1068</name>
</gene>
<protein>
    <submittedName>
        <fullName evidence="1">Uncharacterized protein</fullName>
    </submittedName>
</protein>
<keyword evidence="2" id="KW-1185">Reference proteome</keyword>
<dbReference type="RefSeq" id="WP_035378793.1">
    <property type="nucleotide sequence ID" value="NZ_JACAOJ010000014.1"/>
</dbReference>
<dbReference type="PATRIC" id="fig|104102.7.peg.1062"/>
<evidence type="ECO:0000313" key="2">
    <source>
        <dbReference type="Proteomes" id="UP000029448"/>
    </source>
</evidence>
<organism evidence="1 2">
    <name type="scientific">Acetobacter tropicalis</name>
    <dbReference type="NCBI Taxonomy" id="104102"/>
    <lineage>
        <taxon>Bacteria</taxon>
        <taxon>Pseudomonadati</taxon>
        <taxon>Pseudomonadota</taxon>
        <taxon>Alphaproteobacteria</taxon>
        <taxon>Acetobacterales</taxon>
        <taxon>Acetobacteraceae</taxon>
        <taxon>Acetobacter</taxon>
    </lineage>
</organism>
<dbReference type="GeneID" id="89478598"/>
<dbReference type="EMBL" id="JOKM01000032">
    <property type="protein sequence ID" value="KGB24726.1"/>
    <property type="molecule type" value="Genomic_DNA"/>
</dbReference>
<proteinExistence type="predicted"/>
<accession>A0A094ZRC4</accession>
<name>A0A094ZRC4_9PROT</name>
<sequence length="260" mass="27310">MSLVQTHTIVGQTASGVLGGILLPISAQPAYYNRYASDVLANMAESGRRASVAVGQPGITAGPPAYFAAQGGAAGITSPVSADGDLTVLVAARYPSQMTANYKIAPLVSNYFTDADGKWQGFLFGLNFYSDTQILPILWAVESETGSTNQQAGDLITTAQGQAWGLYSIRISSIGSKGWTATIKNHTLGTTKTITSSNTIPVLSAAPNLAVGTSYLPENFTDRSDILSVGIWHAALSDTDLDTAVDFERRWQAGINGVTL</sequence>
<dbReference type="STRING" id="104102.AtDm6_1068"/>